<feature type="signal peptide" evidence="5">
    <location>
        <begin position="1"/>
        <end position="20"/>
    </location>
</feature>
<proteinExistence type="inferred from homology"/>
<dbReference type="InterPro" id="IPR025997">
    <property type="entry name" value="SBP_2_dom"/>
</dbReference>
<sequence>MSAKSIVAGTAIAASALLLAACSSEGSSGSSSSSSSGDSGSTAEVAGFPPLEEQFKPGESSPPTTSPPLAKDKTVWYVQCGAQIPGCVQKGKYTGEAAKAAGWDFKVADGNLNIAGGFNTAIRSAIAANADAIIVDSFSCEPAQQSLKEAAAKKIPVLGIESIDCSEFDGGPDLYTVPFIPSEELKDNKAWFEARGIRAAQYVAQATGGEAKIIDSPGLADPDYVTESDAFAAEIKKCDTCEIVGSSPWKEADLTPNGKWITGIRAQLIKHPEANAVKFPYEAFSLTLGGARDVKNSGVDAISFGGVADPGGIEAVRDGTLEAITNARSVEWEGYAAIDTLNRAFNGEPSVPQGVGMALIDKDHNLPESGEEYVATIDFKAIYLKAWGVS</sequence>
<accession>A0A5Q2MH10</accession>
<keyword evidence="8" id="KW-1185">Reference proteome</keyword>
<dbReference type="GO" id="GO:0030313">
    <property type="term" value="C:cell envelope"/>
    <property type="evidence" value="ECO:0007669"/>
    <property type="project" value="UniProtKB-SubCell"/>
</dbReference>
<dbReference type="RefSeq" id="WP_153651598.1">
    <property type="nucleotide sequence ID" value="NZ_CP045737.1"/>
</dbReference>
<evidence type="ECO:0000256" key="5">
    <source>
        <dbReference type="SAM" id="SignalP"/>
    </source>
</evidence>
<dbReference type="Proteomes" id="UP000392064">
    <property type="component" value="Chromosome"/>
</dbReference>
<dbReference type="InterPro" id="IPR028082">
    <property type="entry name" value="Peripla_BP_I"/>
</dbReference>
<dbReference type="GO" id="GO:0030246">
    <property type="term" value="F:carbohydrate binding"/>
    <property type="evidence" value="ECO:0007669"/>
    <property type="project" value="UniProtKB-ARBA"/>
</dbReference>
<dbReference type="PANTHER" id="PTHR46847">
    <property type="entry name" value="D-ALLOSE-BINDING PERIPLASMIC PROTEIN-RELATED"/>
    <property type="match status" value="1"/>
</dbReference>
<dbReference type="PANTHER" id="PTHR46847:SF1">
    <property type="entry name" value="D-ALLOSE-BINDING PERIPLASMIC PROTEIN-RELATED"/>
    <property type="match status" value="1"/>
</dbReference>
<keyword evidence="3 5" id="KW-0732">Signal</keyword>
<dbReference type="PROSITE" id="PS51257">
    <property type="entry name" value="PROKAR_LIPOPROTEIN"/>
    <property type="match status" value="1"/>
</dbReference>
<gene>
    <name evidence="7" type="ORF">GEV26_02480</name>
</gene>
<feature type="chain" id="PRO_5038424379" evidence="5">
    <location>
        <begin position="21"/>
        <end position="390"/>
    </location>
</feature>
<feature type="compositionally biased region" description="Low complexity" evidence="4">
    <location>
        <begin position="24"/>
        <end position="43"/>
    </location>
</feature>
<comment type="similarity">
    <text evidence="2">Belongs to the bacterial solute-binding protein 2 family.</text>
</comment>
<feature type="region of interest" description="Disordered" evidence="4">
    <location>
        <begin position="24"/>
        <end position="70"/>
    </location>
</feature>
<evidence type="ECO:0000313" key="8">
    <source>
        <dbReference type="Proteomes" id="UP000392064"/>
    </source>
</evidence>
<dbReference type="Pfam" id="PF13407">
    <property type="entry name" value="Peripla_BP_4"/>
    <property type="match status" value="1"/>
</dbReference>
<dbReference type="AlphaFoldDB" id="A0A5Q2MH10"/>
<dbReference type="KEGG" id="aef:GEV26_02480"/>
<evidence type="ECO:0000256" key="4">
    <source>
        <dbReference type="SAM" id="MobiDB-lite"/>
    </source>
</evidence>
<evidence type="ECO:0000256" key="2">
    <source>
        <dbReference type="ARBA" id="ARBA00007639"/>
    </source>
</evidence>
<reference evidence="7 8" key="1">
    <citation type="submission" date="2019-11" db="EMBL/GenBank/DDBJ databases">
        <authorList>
            <person name="Li J."/>
        </authorList>
    </citation>
    <scope>NUCLEOTIDE SEQUENCE [LARGE SCALE GENOMIC DNA]</scope>
    <source>
        <strain evidence="7 8">MF47</strain>
    </source>
</reference>
<dbReference type="EMBL" id="CP045737">
    <property type="protein sequence ID" value="QGG40326.1"/>
    <property type="molecule type" value="Genomic_DNA"/>
</dbReference>
<name>A0A5Q2MH10_9ACTN</name>
<evidence type="ECO:0000313" key="7">
    <source>
        <dbReference type="EMBL" id="QGG40326.1"/>
    </source>
</evidence>
<comment type="subcellular location">
    <subcellularLocation>
        <location evidence="1">Cell envelope</location>
    </subcellularLocation>
</comment>
<evidence type="ECO:0000256" key="3">
    <source>
        <dbReference type="ARBA" id="ARBA00022729"/>
    </source>
</evidence>
<feature type="domain" description="Periplasmic binding protein" evidence="6">
    <location>
        <begin position="96"/>
        <end position="348"/>
    </location>
</feature>
<protein>
    <submittedName>
        <fullName evidence="7">Substrate-binding domain-containing protein</fullName>
    </submittedName>
</protein>
<dbReference type="Gene3D" id="3.40.50.2300">
    <property type="match status" value="2"/>
</dbReference>
<evidence type="ECO:0000259" key="6">
    <source>
        <dbReference type="Pfam" id="PF13407"/>
    </source>
</evidence>
<organism evidence="7 8">
    <name type="scientific">Aeromicrobium yanjiei</name>
    <dbReference type="NCBI Taxonomy" id="2662028"/>
    <lineage>
        <taxon>Bacteria</taxon>
        <taxon>Bacillati</taxon>
        <taxon>Actinomycetota</taxon>
        <taxon>Actinomycetes</taxon>
        <taxon>Propionibacteriales</taxon>
        <taxon>Nocardioidaceae</taxon>
        <taxon>Aeromicrobium</taxon>
    </lineage>
</organism>
<evidence type="ECO:0000256" key="1">
    <source>
        <dbReference type="ARBA" id="ARBA00004196"/>
    </source>
</evidence>
<dbReference type="SUPFAM" id="SSF53822">
    <property type="entry name" value="Periplasmic binding protein-like I"/>
    <property type="match status" value="1"/>
</dbReference>